<reference evidence="3" key="2">
    <citation type="journal article" date="2021" name="PeerJ">
        <title>Extensive microbial diversity within the chicken gut microbiome revealed by metagenomics and culture.</title>
        <authorList>
            <person name="Gilroy R."/>
            <person name="Ravi A."/>
            <person name="Getino M."/>
            <person name="Pursley I."/>
            <person name="Horton D.L."/>
            <person name="Alikhan N.F."/>
            <person name="Baker D."/>
            <person name="Gharbi K."/>
            <person name="Hall N."/>
            <person name="Watson M."/>
            <person name="Adriaenssens E.M."/>
            <person name="Foster-Nyarko E."/>
            <person name="Jarju S."/>
            <person name="Secka A."/>
            <person name="Antonio M."/>
            <person name="Oren A."/>
            <person name="Chaudhuri R.R."/>
            <person name="La Ragione R."/>
            <person name="Hildebrand F."/>
            <person name="Pallen M.J."/>
        </authorList>
    </citation>
    <scope>NUCLEOTIDE SEQUENCE</scope>
    <source>
        <strain evidence="3">D3-1215</strain>
    </source>
</reference>
<feature type="signal peptide" evidence="1">
    <location>
        <begin position="1"/>
        <end position="23"/>
    </location>
</feature>
<feature type="chain" id="PRO_5038484380" description="DUF6565 domain-containing protein" evidence="1">
    <location>
        <begin position="24"/>
        <end position="152"/>
    </location>
</feature>
<comment type="caution">
    <text evidence="3">The sequence shown here is derived from an EMBL/GenBank/DDBJ whole genome shotgun (WGS) entry which is preliminary data.</text>
</comment>
<reference evidence="3" key="1">
    <citation type="submission" date="2020-10" db="EMBL/GenBank/DDBJ databases">
        <authorList>
            <person name="Gilroy R."/>
        </authorList>
    </citation>
    <scope>NUCLEOTIDE SEQUENCE</scope>
    <source>
        <strain evidence="3">D3-1215</strain>
    </source>
</reference>
<dbReference type="InterPro" id="IPR046695">
    <property type="entry name" value="DUF6565"/>
</dbReference>
<dbReference type="PROSITE" id="PS51257">
    <property type="entry name" value="PROKAR_LIPOPROTEIN"/>
    <property type="match status" value="1"/>
</dbReference>
<accession>A0A9D9EJD5</accession>
<evidence type="ECO:0000256" key="1">
    <source>
        <dbReference type="SAM" id="SignalP"/>
    </source>
</evidence>
<dbReference type="Proteomes" id="UP000823637">
    <property type="component" value="Unassembled WGS sequence"/>
</dbReference>
<feature type="domain" description="DUF6565" evidence="2">
    <location>
        <begin position="40"/>
        <end position="120"/>
    </location>
</feature>
<evidence type="ECO:0000313" key="3">
    <source>
        <dbReference type="EMBL" id="MBO8447596.1"/>
    </source>
</evidence>
<proteinExistence type="predicted"/>
<sequence>MKRILILFMACCLVFIACTPVSKEDYLSKFSEFIYDVSIEYSQYTAEDWSRQNKKFTKFSDEWYSLYEKELSFSEKLKILNLSFKWYFYQGLGEVESTLDSLDVDQFKEEIKYYIDNNMMQDLTDLCDSAVELGEELRNEGIESIDGIEIEK</sequence>
<organism evidence="3 4">
    <name type="scientific">Candidatus Enterocola intestinipullorum</name>
    <dbReference type="NCBI Taxonomy" id="2840783"/>
    <lineage>
        <taxon>Bacteria</taxon>
        <taxon>Pseudomonadati</taxon>
        <taxon>Bacteroidota</taxon>
        <taxon>Bacteroidia</taxon>
        <taxon>Bacteroidales</taxon>
        <taxon>Candidatus Enterocola</taxon>
    </lineage>
</organism>
<evidence type="ECO:0000313" key="4">
    <source>
        <dbReference type="Proteomes" id="UP000823637"/>
    </source>
</evidence>
<dbReference type="AlphaFoldDB" id="A0A9D9EJD5"/>
<dbReference type="Pfam" id="PF20203">
    <property type="entry name" value="DUF6565"/>
    <property type="match status" value="1"/>
</dbReference>
<keyword evidence="1" id="KW-0732">Signal</keyword>
<evidence type="ECO:0000259" key="2">
    <source>
        <dbReference type="Pfam" id="PF20203"/>
    </source>
</evidence>
<gene>
    <name evidence="3" type="ORF">IAC32_07635</name>
</gene>
<dbReference type="EMBL" id="JADIMR010000117">
    <property type="protein sequence ID" value="MBO8447596.1"/>
    <property type="molecule type" value="Genomic_DNA"/>
</dbReference>
<name>A0A9D9EJD5_9BACT</name>
<protein>
    <recommendedName>
        <fullName evidence="2">DUF6565 domain-containing protein</fullName>
    </recommendedName>
</protein>